<dbReference type="PANTHER" id="PTHR47027:SF20">
    <property type="entry name" value="REVERSE TRANSCRIPTASE-LIKE PROTEIN WITH RNA-DIRECTED DNA POLYMERASE DOMAIN"/>
    <property type="match status" value="1"/>
</dbReference>
<dbReference type="CDD" id="cd01650">
    <property type="entry name" value="RT_nLTR_like"/>
    <property type="match status" value="1"/>
</dbReference>
<comment type="caution">
    <text evidence="2">The sequence shown here is derived from an EMBL/GenBank/DDBJ whole genome shotgun (WGS) entry which is preliminary data.</text>
</comment>
<accession>A0A8J2JM26</accession>
<feature type="domain" description="Reverse transcriptase" evidence="1">
    <location>
        <begin position="1"/>
        <end position="172"/>
    </location>
</feature>
<dbReference type="OrthoDB" id="425681at2759"/>
<proteinExistence type="predicted"/>
<evidence type="ECO:0000313" key="3">
    <source>
        <dbReference type="Proteomes" id="UP000708208"/>
    </source>
</evidence>
<dbReference type="Pfam" id="PF00078">
    <property type="entry name" value="RVT_1"/>
    <property type="match status" value="1"/>
</dbReference>
<protein>
    <recommendedName>
        <fullName evidence="1">Reverse transcriptase domain-containing protein</fullName>
    </recommendedName>
</protein>
<dbReference type="InterPro" id="IPR000477">
    <property type="entry name" value="RT_dom"/>
</dbReference>
<dbReference type="PANTHER" id="PTHR47027">
    <property type="entry name" value="REVERSE TRANSCRIPTASE DOMAIN-CONTAINING PROTEIN"/>
    <property type="match status" value="1"/>
</dbReference>
<sequence>MDKGKLYALFIDLSQAFDSIVHTLLWNRLVEEGLSKQLIDLIKDIYNKAKTQIRGKQGLTGFVKILKGVLQGETLSPTLFTIYIDKIVKILKNSKVKGINMHGANIKILLYADDMVLVATSKDDLQNMINILVTYFDENNLKVNLDKTKAIIFSKNGRHKKTDILKWKNMPIENVQSYTYLGIPFQSTGIFNKAKDHFMTKARVAQTNLFELLWKARIKDIRKAVMLFDSLVGSILT</sequence>
<evidence type="ECO:0000259" key="1">
    <source>
        <dbReference type="PROSITE" id="PS50878"/>
    </source>
</evidence>
<dbReference type="EMBL" id="CAJVCH010042372">
    <property type="protein sequence ID" value="CAG7716954.1"/>
    <property type="molecule type" value="Genomic_DNA"/>
</dbReference>
<keyword evidence="3" id="KW-1185">Reference proteome</keyword>
<dbReference type="PROSITE" id="PS50878">
    <property type="entry name" value="RT_POL"/>
    <property type="match status" value="1"/>
</dbReference>
<name>A0A8J2JM26_9HEXA</name>
<feature type="non-terminal residue" evidence="2">
    <location>
        <position position="237"/>
    </location>
</feature>
<reference evidence="2" key="1">
    <citation type="submission" date="2021-06" db="EMBL/GenBank/DDBJ databases">
        <authorList>
            <person name="Hodson N. C."/>
            <person name="Mongue J. A."/>
            <person name="Jaron S. K."/>
        </authorList>
    </citation>
    <scope>NUCLEOTIDE SEQUENCE</scope>
</reference>
<evidence type="ECO:0000313" key="2">
    <source>
        <dbReference type="EMBL" id="CAG7716954.1"/>
    </source>
</evidence>
<gene>
    <name evidence="2" type="ORF">AFUS01_LOCUS6434</name>
</gene>
<dbReference type="Proteomes" id="UP000708208">
    <property type="component" value="Unassembled WGS sequence"/>
</dbReference>
<organism evidence="2 3">
    <name type="scientific">Allacma fusca</name>
    <dbReference type="NCBI Taxonomy" id="39272"/>
    <lineage>
        <taxon>Eukaryota</taxon>
        <taxon>Metazoa</taxon>
        <taxon>Ecdysozoa</taxon>
        <taxon>Arthropoda</taxon>
        <taxon>Hexapoda</taxon>
        <taxon>Collembola</taxon>
        <taxon>Symphypleona</taxon>
        <taxon>Sminthuridae</taxon>
        <taxon>Allacma</taxon>
    </lineage>
</organism>
<dbReference type="AlphaFoldDB" id="A0A8J2JM26"/>